<dbReference type="PROSITE" id="PS50191">
    <property type="entry name" value="CRAL_TRIO"/>
    <property type="match status" value="1"/>
</dbReference>
<reference evidence="4 5" key="1">
    <citation type="journal article" date="2011" name="PLoS Genet.">
        <title>Comparative genomic analysis of human fungal pathogens causing paracoccidioidomycosis.</title>
        <authorList>
            <person name="Desjardins C.A."/>
            <person name="Champion M.D."/>
            <person name="Holder J.W."/>
            <person name="Muszewska A."/>
            <person name="Goldberg J."/>
            <person name="Bailao A.M."/>
            <person name="Brigido M.M."/>
            <person name="Ferreira M.E."/>
            <person name="Garcia A.M."/>
            <person name="Grynberg M."/>
            <person name="Gujja S."/>
            <person name="Heiman D.I."/>
            <person name="Henn M.R."/>
            <person name="Kodira C.D."/>
            <person name="Leon-Narvaez H."/>
            <person name="Longo L.V."/>
            <person name="Ma L.J."/>
            <person name="Malavazi I."/>
            <person name="Matsuo A.L."/>
            <person name="Morais F.V."/>
            <person name="Pereira M."/>
            <person name="Rodriguez-Brito S."/>
            <person name="Sakthikumar S."/>
            <person name="Salem-Izacc S.M."/>
            <person name="Sykes S.M."/>
            <person name="Teixeira M.M."/>
            <person name="Vallejo M.C."/>
            <person name="Walter M.E."/>
            <person name="Yandava C."/>
            <person name="Young S."/>
            <person name="Zeng Q."/>
            <person name="Zucker J."/>
            <person name="Felipe M.S."/>
            <person name="Goldman G.H."/>
            <person name="Haas B.J."/>
            <person name="McEwen J.G."/>
            <person name="Nino-Vega G."/>
            <person name="Puccia R."/>
            <person name="San-Blas G."/>
            <person name="Soares C.M."/>
            <person name="Birren B.W."/>
            <person name="Cuomo C.A."/>
        </authorList>
    </citation>
    <scope>NUCLEOTIDE SEQUENCE [LARGE SCALE GENOMIC DNA]</scope>
    <source>
        <strain evidence="5">ATCC MYA-826 / Pb01</strain>
    </source>
</reference>
<dbReference type="eggNOG" id="KOG1470">
    <property type="taxonomic scope" value="Eukaryota"/>
</dbReference>
<dbReference type="SMART" id="SM01100">
    <property type="entry name" value="CRAL_TRIO_N"/>
    <property type="match status" value="1"/>
</dbReference>
<accession>C1H2M7</accession>
<dbReference type="SUPFAM" id="SSF52087">
    <property type="entry name" value="CRAL/TRIO domain"/>
    <property type="match status" value="1"/>
</dbReference>
<proteinExistence type="predicted"/>
<dbReference type="PANTHER" id="PTHR46590">
    <property type="entry name" value="PHOSPHATIDYLINOSITOL TRANSFER PROTEIN CSR1-RELATED"/>
    <property type="match status" value="1"/>
</dbReference>
<keyword evidence="2" id="KW-0812">Transmembrane</keyword>
<evidence type="ECO:0000313" key="5">
    <source>
        <dbReference type="Proteomes" id="UP000002059"/>
    </source>
</evidence>
<dbReference type="Pfam" id="PF03765">
    <property type="entry name" value="CRAL_TRIO_N"/>
    <property type="match status" value="1"/>
</dbReference>
<dbReference type="OrthoDB" id="43460at2759"/>
<dbReference type="InterPro" id="IPR011074">
    <property type="entry name" value="CRAL/TRIO_N_dom"/>
</dbReference>
<dbReference type="GeneID" id="9096303"/>
<protein>
    <submittedName>
        <fullName evidence="4">Phosphatidylinositol transfer protein CSR1</fullName>
    </submittedName>
</protein>
<evidence type="ECO:0000259" key="3">
    <source>
        <dbReference type="PROSITE" id="PS50191"/>
    </source>
</evidence>
<evidence type="ECO:0000256" key="1">
    <source>
        <dbReference type="SAM" id="MobiDB-lite"/>
    </source>
</evidence>
<dbReference type="Proteomes" id="UP000002059">
    <property type="component" value="Partially assembled WGS sequence"/>
</dbReference>
<feature type="region of interest" description="Disordered" evidence="1">
    <location>
        <begin position="565"/>
        <end position="614"/>
    </location>
</feature>
<gene>
    <name evidence="4" type="ORF">PAAG_05020</name>
</gene>
<dbReference type="VEuPathDB" id="FungiDB:PAAG_05020"/>
<sequence>MWAFFHRRISPASVNFVSIRLTKHRVHSGFRSWSRQDSPSLIRYSCPVSISQYNSFFTRKASSLWTFAVSAVIIFGGLGFRHIHWNSDKPSIATLTPALDSFTVEEETEQGKEMATHVAPTGRVGNLTEEEEAKLREFWVILFKIFNIGNDELKGWADNLLFLQKATSAIENESDKASVTENKKTTTKKRFGLFCRSTETAGEEAAPSGNSQANAPAEDDKYGLNKEFFSALSSQSPEELRLAFWNTIKHDHPDGLLLRFLRARKWDVNKALVMLVSTLKWRTKEWHIDEDIMFKGEAAIHDNNNNNNNSDDATKKEAQDMLQMLRIGEAYIRGKDKAGRPICYIRVRLHRIGAYCQSAIEKNIIFQIETSRLMLDAKTDTAVIVFDMTDFGLANMDTIPVKFIIKCFEANYPESLGAILVHKSPWIFSSFWSIIKGWLDPVVASKVHFTSNYQELEKFIAKDAIPKALGGNDNYEYEYLEPKAGENEKLKDTTKTSELKGERYKIIDEFQKATILWLNAADKGEEIKKQRQDIASRLSDFYWELDPYIRARSIYDRIRDAEAAADAKNSRAGTPANTGQSSVSEKQESPESPKSQAQIVPVQPVAATAAAASN</sequence>
<dbReference type="OMA" id="ISTMRWR"/>
<dbReference type="KEGG" id="pbl:PAAG_05020"/>
<dbReference type="SMART" id="SM00516">
    <property type="entry name" value="SEC14"/>
    <property type="match status" value="1"/>
</dbReference>
<organism evidence="4 5">
    <name type="scientific">Paracoccidioides lutzii (strain ATCC MYA-826 / Pb01)</name>
    <name type="common">Paracoccidioides brasiliensis</name>
    <dbReference type="NCBI Taxonomy" id="502779"/>
    <lineage>
        <taxon>Eukaryota</taxon>
        <taxon>Fungi</taxon>
        <taxon>Dikarya</taxon>
        <taxon>Ascomycota</taxon>
        <taxon>Pezizomycotina</taxon>
        <taxon>Eurotiomycetes</taxon>
        <taxon>Eurotiomycetidae</taxon>
        <taxon>Onygenales</taxon>
        <taxon>Ajellomycetaceae</taxon>
        <taxon>Paracoccidioides</taxon>
    </lineage>
</organism>
<keyword evidence="5" id="KW-1185">Reference proteome</keyword>
<dbReference type="PANTHER" id="PTHR46590:SF1">
    <property type="entry name" value="PHOSPHATIDYLINOSITOL TRANSFER PROTEIN CSR1"/>
    <property type="match status" value="1"/>
</dbReference>
<dbReference type="HOGENOM" id="CLU_016665_3_0_1"/>
<dbReference type="STRING" id="502779.C1H2M7"/>
<keyword evidence="2" id="KW-0472">Membrane</keyword>
<keyword evidence="2" id="KW-1133">Transmembrane helix</keyword>
<dbReference type="InterPro" id="IPR036273">
    <property type="entry name" value="CRAL/TRIO_N_dom_sf"/>
</dbReference>
<evidence type="ECO:0000256" key="2">
    <source>
        <dbReference type="SAM" id="Phobius"/>
    </source>
</evidence>
<feature type="transmembrane region" description="Helical" evidence="2">
    <location>
        <begin position="64"/>
        <end position="83"/>
    </location>
</feature>
<dbReference type="RefSeq" id="XP_002792884.2">
    <property type="nucleotide sequence ID" value="XM_002792838.2"/>
</dbReference>
<dbReference type="Pfam" id="PF00650">
    <property type="entry name" value="CRAL_TRIO"/>
    <property type="match status" value="1"/>
</dbReference>
<feature type="domain" description="CRAL-TRIO" evidence="3">
    <location>
        <begin position="318"/>
        <end position="477"/>
    </location>
</feature>
<dbReference type="EMBL" id="KN294004">
    <property type="protein sequence ID" value="EEH33971.2"/>
    <property type="molecule type" value="Genomic_DNA"/>
</dbReference>
<dbReference type="SUPFAM" id="SSF46938">
    <property type="entry name" value="CRAL/TRIO N-terminal domain"/>
    <property type="match status" value="1"/>
</dbReference>
<dbReference type="InterPro" id="IPR036865">
    <property type="entry name" value="CRAL-TRIO_dom_sf"/>
</dbReference>
<dbReference type="CDD" id="cd00170">
    <property type="entry name" value="SEC14"/>
    <property type="match status" value="1"/>
</dbReference>
<dbReference type="Gene3D" id="3.40.525.10">
    <property type="entry name" value="CRAL-TRIO lipid binding domain"/>
    <property type="match status" value="1"/>
</dbReference>
<evidence type="ECO:0000313" key="4">
    <source>
        <dbReference type="EMBL" id="EEH33971.2"/>
    </source>
</evidence>
<dbReference type="InterPro" id="IPR001251">
    <property type="entry name" value="CRAL-TRIO_dom"/>
</dbReference>
<dbReference type="AlphaFoldDB" id="C1H2M7"/>
<name>C1H2M7_PARBA</name>
<dbReference type="InterPro" id="IPR052432">
    <property type="entry name" value="PITP/CRAL-TRIO"/>
</dbReference>
<feature type="compositionally biased region" description="Low complexity" evidence="1">
    <location>
        <begin position="592"/>
        <end position="614"/>
    </location>
</feature>